<proteinExistence type="inferred from homology"/>
<evidence type="ECO:0000259" key="7">
    <source>
        <dbReference type="Pfam" id="PF00151"/>
    </source>
</evidence>
<dbReference type="GeneID" id="125778342"/>
<dbReference type="Gene3D" id="3.40.50.1820">
    <property type="entry name" value="alpha/beta hydrolase"/>
    <property type="match status" value="1"/>
</dbReference>
<dbReference type="InterPro" id="IPR029058">
    <property type="entry name" value="AB_hydrolase_fold"/>
</dbReference>
<dbReference type="InterPro" id="IPR013818">
    <property type="entry name" value="Lipase"/>
</dbReference>
<feature type="domain" description="Lipase" evidence="7">
    <location>
        <begin position="116"/>
        <end position="266"/>
    </location>
</feature>
<gene>
    <name evidence="9" type="primary">LOC125778342</name>
</gene>
<evidence type="ECO:0000256" key="1">
    <source>
        <dbReference type="ARBA" id="ARBA00004613"/>
    </source>
</evidence>
<evidence type="ECO:0000256" key="3">
    <source>
        <dbReference type="ARBA" id="ARBA00022525"/>
    </source>
</evidence>
<accession>A0ABM3JQ17</accession>
<evidence type="ECO:0000256" key="4">
    <source>
        <dbReference type="ARBA" id="ARBA00022729"/>
    </source>
</evidence>
<evidence type="ECO:0000256" key="5">
    <source>
        <dbReference type="RuleBase" id="RU004262"/>
    </source>
</evidence>
<comment type="similarity">
    <text evidence="2 5">Belongs to the AB hydrolase superfamily. Lipase family.</text>
</comment>
<dbReference type="SUPFAM" id="SSF53474">
    <property type="entry name" value="alpha/beta-Hydrolases"/>
    <property type="match status" value="1"/>
</dbReference>
<evidence type="ECO:0000313" key="9">
    <source>
        <dbReference type="RefSeq" id="XP_049311334.1"/>
    </source>
</evidence>
<dbReference type="PANTHER" id="PTHR11610">
    <property type="entry name" value="LIPASE"/>
    <property type="match status" value="1"/>
</dbReference>
<dbReference type="RefSeq" id="XP_049311334.1">
    <property type="nucleotide sequence ID" value="XM_049455377.1"/>
</dbReference>
<dbReference type="Proteomes" id="UP001652620">
    <property type="component" value="Chromosome 4"/>
</dbReference>
<dbReference type="PRINTS" id="PR00821">
    <property type="entry name" value="TAGLIPASE"/>
</dbReference>
<name>A0ABM3JQ17_BACDO</name>
<protein>
    <submittedName>
        <fullName evidence="9">Vitellogenin-1-like isoform X1</fullName>
    </submittedName>
</protein>
<organism evidence="8 9">
    <name type="scientific">Bactrocera dorsalis</name>
    <name type="common">Oriental fruit fly</name>
    <name type="synonym">Dacus dorsalis</name>
    <dbReference type="NCBI Taxonomy" id="27457"/>
    <lineage>
        <taxon>Eukaryota</taxon>
        <taxon>Metazoa</taxon>
        <taxon>Ecdysozoa</taxon>
        <taxon>Arthropoda</taxon>
        <taxon>Hexapoda</taxon>
        <taxon>Insecta</taxon>
        <taxon>Pterygota</taxon>
        <taxon>Neoptera</taxon>
        <taxon>Endopterygota</taxon>
        <taxon>Diptera</taxon>
        <taxon>Brachycera</taxon>
        <taxon>Muscomorpha</taxon>
        <taxon>Tephritoidea</taxon>
        <taxon>Tephritidae</taxon>
        <taxon>Bactrocera</taxon>
        <taxon>Bactrocera</taxon>
    </lineage>
</organism>
<comment type="subcellular location">
    <subcellularLocation>
        <location evidence="1">Secreted</location>
    </subcellularLocation>
</comment>
<evidence type="ECO:0000256" key="6">
    <source>
        <dbReference type="SAM" id="SignalP"/>
    </source>
</evidence>
<sequence length="391" mass="43274">MKLFYFLPFLALFERGATQGTIAQNYIYSVSEIIAALRESGEDMFRADYFFKVVENLITGVPFQIASGILNSVCATVLAQGRDQTPDQYVPRREDIKLQLRTSCGGREYAIDNILEIAEDPDFDPEKKTVIFSNGFLSTLDFPATPDLAKAFSCRGDTNFLVLDSSGYLTTLYVWAAQNTVTIGEYLAEGIQSLSQIIDIEKLHIIGHSLGAQIMAAAARHYTDLTDNQLPHVTGLDPAYPCFNESEVLTILSASDAEFVDNIITAPGITGQFSASGDATFYVGGLFPVQDPCIGPLCSHLIAIYYYIESVYPNNERNFLARRCSSLYRLKAGRCNGDEYPMGLAVPHDLKGRYILEVNEERPYGKNATEDYMDPETTTCGLCEVSEEDSI</sequence>
<keyword evidence="8" id="KW-1185">Reference proteome</keyword>
<feature type="chain" id="PRO_5046253508" evidence="6">
    <location>
        <begin position="24"/>
        <end position="391"/>
    </location>
</feature>
<keyword evidence="3" id="KW-0964">Secreted</keyword>
<dbReference type="Pfam" id="PF00151">
    <property type="entry name" value="Lipase"/>
    <property type="match status" value="1"/>
</dbReference>
<evidence type="ECO:0000313" key="8">
    <source>
        <dbReference type="Proteomes" id="UP001652620"/>
    </source>
</evidence>
<reference evidence="9" key="1">
    <citation type="submission" date="2025-08" db="UniProtKB">
        <authorList>
            <consortium name="RefSeq"/>
        </authorList>
    </citation>
    <scope>IDENTIFICATION</scope>
    <source>
        <tissue evidence="9">Adult</tissue>
    </source>
</reference>
<keyword evidence="4 6" id="KW-0732">Signal</keyword>
<dbReference type="InterPro" id="IPR000734">
    <property type="entry name" value="TAG_lipase"/>
</dbReference>
<evidence type="ECO:0000256" key="2">
    <source>
        <dbReference type="ARBA" id="ARBA00010701"/>
    </source>
</evidence>
<feature type="signal peptide" evidence="6">
    <location>
        <begin position="1"/>
        <end position="23"/>
    </location>
</feature>
<dbReference type="PANTHER" id="PTHR11610:SF149">
    <property type="entry name" value="FI01450P-RELATED"/>
    <property type="match status" value="1"/>
</dbReference>